<reference evidence="2" key="1">
    <citation type="journal article" date="2014" name="Nat. Commun.">
        <title>The tobacco genome sequence and its comparison with those of tomato and potato.</title>
        <authorList>
            <person name="Sierro N."/>
            <person name="Battey J.N."/>
            <person name="Ouadi S."/>
            <person name="Bakaher N."/>
            <person name="Bovet L."/>
            <person name="Willig A."/>
            <person name="Goepfert S."/>
            <person name="Peitsch M.C."/>
            <person name="Ivanov N.V."/>
        </authorList>
    </citation>
    <scope>NUCLEOTIDE SEQUENCE [LARGE SCALE GENOMIC DNA]</scope>
</reference>
<accession>A0A1S3ZMP7</accession>
<organism evidence="2 3">
    <name type="scientific">Nicotiana tabacum</name>
    <name type="common">Common tobacco</name>
    <dbReference type="NCBI Taxonomy" id="4097"/>
    <lineage>
        <taxon>Eukaryota</taxon>
        <taxon>Viridiplantae</taxon>
        <taxon>Streptophyta</taxon>
        <taxon>Embryophyta</taxon>
        <taxon>Tracheophyta</taxon>
        <taxon>Spermatophyta</taxon>
        <taxon>Magnoliopsida</taxon>
        <taxon>eudicotyledons</taxon>
        <taxon>Gunneridae</taxon>
        <taxon>Pentapetalae</taxon>
        <taxon>asterids</taxon>
        <taxon>lamiids</taxon>
        <taxon>Solanales</taxon>
        <taxon>Solanaceae</taxon>
        <taxon>Nicotianoideae</taxon>
        <taxon>Nicotianeae</taxon>
        <taxon>Nicotiana</taxon>
    </lineage>
</organism>
<dbReference type="RefSeq" id="XP_016465651.1">
    <property type="nucleotide sequence ID" value="XM_016610165.2"/>
</dbReference>
<reference evidence="3" key="2">
    <citation type="submission" date="2025-08" db="UniProtKB">
        <authorList>
            <consortium name="RefSeq"/>
        </authorList>
    </citation>
    <scope>IDENTIFICATION</scope>
    <source>
        <tissue evidence="3">Leaf</tissue>
    </source>
</reference>
<sequence>MSKGRKKGKKNNSGIVNLKVLVQKSLLLGKKLPSDDYFDEWENDVPEDVKEGHFAVVAAEDDEVKRFVVPLSCLTHPSFLRLLEQAAEEYGFDHEGALTVPCRPSEMERILALIYTDFSRLTLVA</sequence>
<evidence type="ECO:0000313" key="2">
    <source>
        <dbReference type="Proteomes" id="UP000790787"/>
    </source>
</evidence>
<dbReference type="RefSeq" id="XP_016465651.1">
    <property type="nucleotide sequence ID" value="XM_016610165.1"/>
</dbReference>
<dbReference type="OMA" id="WENDVPE"/>
<dbReference type="GeneID" id="107788486"/>
<protein>
    <submittedName>
        <fullName evidence="3">Auxin-induced protein 10A5-like</fullName>
    </submittedName>
    <submittedName>
        <fullName evidence="3">Protein SMALL AUXIN UP-REGULATED RNA 51-like</fullName>
    </submittedName>
</protein>
<evidence type="ECO:0000313" key="3">
    <source>
        <dbReference type="RefSeq" id="XP_016465651.1"/>
    </source>
</evidence>
<dbReference type="OrthoDB" id="1930622at2759"/>
<dbReference type="GO" id="GO:0009733">
    <property type="term" value="P:response to auxin"/>
    <property type="evidence" value="ECO:0007669"/>
    <property type="project" value="InterPro"/>
</dbReference>
<name>A0A1S3ZMP7_TOBAC</name>
<dbReference type="InterPro" id="IPR003676">
    <property type="entry name" value="SAUR_fam"/>
</dbReference>
<dbReference type="PANTHER" id="PTHR31374">
    <property type="entry name" value="AUXIN-INDUCED PROTEIN-LIKE-RELATED"/>
    <property type="match status" value="1"/>
</dbReference>
<dbReference type="STRING" id="4097.A0A1S3ZMP7"/>
<dbReference type="KEGG" id="nta:107788486"/>
<dbReference type="PANTHER" id="PTHR31374:SF264">
    <property type="entry name" value="AUXIN-RESPONSIVE PROTEIN SAUR36-LIKE"/>
    <property type="match status" value="1"/>
</dbReference>
<comment type="similarity">
    <text evidence="1">Belongs to the ARG7 family.</text>
</comment>
<dbReference type="Pfam" id="PF02519">
    <property type="entry name" value="Auxin_inducible"/>
    <property type="match status" value="1"/>
</dbReference>
<evidence type="ECO:0000256" key="1">
    <source>
        <dbReference type="ARBA" id="ARBA00006974"/>
    </source>
</evidence>
<keyword evidence="2" id="KW-1185">Reference proteome</keyword>
<dbReference type="PaxDb" id="4097-A0A1S3ZMP7"/>
<dbReference type="Proteomes" id="UP000790787">
    <property type="component" value="Chromosome 8"/>
</dbReference>
<proteinExistence type="inferred from homology"/>
<gene>
    <name evidence="3" type="primary">LOC107788486</name>
</gene>
<dbReference type="AlphaFoldDB" id="A0A1S3ZMP7"/>